<reference evidence="1" key="1">
    <citation type="submission" date="2024-02" db="EMBL/GenBank/DDBJ databases">
        <authorList>
            <consortium name="ELIXIR-Norway"/>
            <consortium name="Elixir Norway"/>
        </authorList>
    </citation>
    <scope>NUCLEOTIDE SEQUENCE</scope>
</reference>
<organism evidence="1 2">
    <name type="scientific">Sphagnum troendelagicum</name>
    <dbReference type="NCBI Taxonomy" id="128251"/>
    <lineage>
        <taxon>Eukaryota</taxon>
        <taxon>Viridiplantae</taxon>
        <taxon>Streptophyta</taxon>
        <taxon>Embryophyta</taxon>
        <taxon>Bryophyta</taxon>
        <taxon>Sphagnophytina</taxon>
        <taxon>Sphagnopsida</taxon>
        <taxon>Sphagnales</taxon>
        <taxon>Sphagnaceae</taxon>
        <taxon>Sphagnum</taxon>
    </lineage>
</organism>
<protein>
    <submittedName>
        <fullName evidence="1">Uncharacterized protein</fullName>
    </submittedName>
</protein>
<dbReference type="EMBL" id="OZ019902">
    <property type="protein sequence ID" value="CAK9194941.1"/>
    <property type="molecule type" value="Genomic_DNA"/>
</dbReference>
<accession>A0ABP0TIT1</accession>
<proteinExistence type="predicted"/>
<keyword evidence="2" id="KW-1185">Reference proteome</keyword>
<sequence length="190" mass="20467">MSLPTALNPIPQPLESTLLFGTRPRVFHVLVGSTTSVDARTEAPGVDGEGRNEVTEARKRDGIKEEWVYMLGGGEGAIWRAFDPVGNKWSRKYSVENTPSSEKPFPPSPRTSCPVLIPAPFLSFTPLNTPLLEDDAAGAVLDGPGSHPFRDEPFLFFPAGATATAPPHPPPLALPCRHFPFRLSSTAPSV</sequence>
<dbReference type="Proteomes" id="UP001497512">
    <property type="component" value="Chromosome 10"/>
</dbReference>
<evidence type="ECO:0000313" key="2">
    <source>
        <dbReference type="Proteomes" id="UP001497512"/>
    </source>
</evidence>
<gene>
    <name evidence="1" type="ORF">CSSPTR1EN2_LOCUS2777</name>
</gene>
<evidence type="ECO:0000313" key="1">
    <source>
        <dbReference type="EMBL" id="CAK9194941.1"/>
    </source>
</evidence>
<name>A0ABP0TIT1_9BRYO</name>